<organism evidence="3">
    <name type="scientific">Trypanosoma vivax (strain Y486)</name>
    <dbReference type="NCBI Taxonomy" id="1055687"/>
    <lineage>
        <taxon>Eukaryota</taxon>
        <taxon>Discoba</taxon>
        <taxon>Euglenozoa</taxon>
        <taxon>Kinetoplastea</taxon>
        <taxon>Metakinetoplastina</taxon>
        <taxon>Trypanosomatida</taxon>
        <taxon>Trypanosomatidae</taxon>
        <taxon>Trypanosoma</taxon>
        <taxon>Duttonella</taxon>
    </lineage>
</organism>
<proteinExistence type="predicted"/>
<gene>
    <name evidence="3" type="ORF">TVY486_0900520</name>
</gene>
<feature type="region of interest" description="Disordered" evidence="1">
    <location>
        <begin position="84"/>
        <end position="104"/>
    </location>
</feature>
<name>G0U1T0_TRYVY</name>
<feature type="transmembrane region" description="Helical" evidence="2">
    <location>
        <begin position="20"/>
        <end position="41"/>
    </location>
</feature>
<feature type="transmembrane region" description="Helical" evidence="2">
    <location>
        <begin position="53"/>
        <end position="75"/>
    </location>
</feature>
<reference evidence="3" key="1">
    <citation type="journal article" date="2012" name="Proc. Natl. Acad. Sci. U.S.A.">
        <title>Antigenic diversity is generated by distinct evolutionary mechanisms in African trypanosome species.</title>
        <authorList>
            <person name="Jackson A.P."/>
            <person name="Berry A."/>
            <person name="Aslett M."/>
            <person name="Allison H.C."/>
            <person name="Burton P."/>
            <person name="Vavrova-Anderson J."/>
            <person name="Brown R."/>
            <person name="Browne H."/>
            <person name="Corton N."/>
            <person name="Hauser H."/>
            <person name="Gamble J."/>
            <person name="Gilderthorp R."/>
            <person name="Marcello L."/>
            <person name="McQuillan J."/>
            <person name="Otto T.D."/>
            <person name="Quail M.A."/>
            <person name="Sanders M.J."/>
            <person name="van Tonder A."/>
            <person name="Ginger M.L."/>
            <person name="Field M.C."/>
            <person name="Barry J.D."/>
            <person name="Hertz-Fowler C."/>
            <person name="Berriman M."/>
        </authorList>
    </citation>
    <scope>NUCLEOTIDE SEQUENCE</scope>
    <source>
        <strain evidence="3">Y486</strain>
    </source>
</reference>
<keyword evidence="2" id="KW-1133">Transmembrane helix</keyword>
<accession>G0U1T0</accession>
<sequence length="104" mass="10933">MFNSQQIISSLAWNAPHFLIRQFPSVFLGLVIGYCSVLLFLGPLSFIHSLAQITITLVIAAELVVLVRAGVAYGVEKLEPTELGAEGGMGSSGGTPVGGVMELD</sequence>
<dbReference type="AlphaFoldDB" id="G0U1T0"/>
<evidence type="ECO:0000313" key="3">
    <source>
        <dbReference type="EMBL" id="CCC50229.1"/>
    </source>
</evidence>
<evidence type="ECO:0000256" key="1">
    <source>
        <dbReference type="SAM" id="MobiDB-lite"/>
    </source>
</evidence>
<dbReference type="VEuPathDB" id="TriTrypDB:TvY486_0900520"/>
<dbReference type="EMBL" id="HE573025">
    <property type="protein sequence ID" value="CCC50229.1"/>
    <property type="molecule type" value="Genomic_DNA"/>
</dbReference>
<keyword evidence="2" id="KW-0812">Transmembrane</keyword>
<keyword evidence="2" id="KW-0472">Membrane</keyword>
<evidence type="ECO:0000256" key="2">
    <source>
        <dbReference type="SAM" id="Phobius"/>
    </source>
</evidence>
<protein>
    <submittedName>
        <fullName evidence="3">Uncharacterized protein</fullName>
    </submittedName>
</protein>
<feature type="compositionally biased region" description="Gly residues" evidence="1">
    <location>
        <begin position="85"/>
        <end position="97"/>
    </location>
</feature>